<keyword evidence="5" id="KW-0460">Magnesium</keyword>
<dbReference type="InterPro" id="IPR043519">
    <property type="entry name" value="NT_sf"/>
</dbReference>
<keyword evidence="4" id="KW-0479">Metal-binding</keyword>
<dbReference type="GO" id="GO:0005739">
    <property type="term" value="C:mitochondrion"/>
    <property type="evidence" value="ECO:0007669"/>
    <property type="project" value="TreeGrafter"/>
</dbReference>
<keyword evidence="2" id="KW-0819">tRNA processing</keyword>
<name>A0A915D6G7_9BILA</name>
<keyword evidence="6" id="KW-1185">Reference proteome</keyword>
<dbReference type="GO" id="GO:0016779">
    <property type="term" value="F:nucleotidyltransferase activity"/>
    <property type="evidence" value="ECO:0007669"/>
    <property type="project" value="UniProtKB-KW"/>
</dbReference>
<dbReference type="GO" id="GO:0000049">
    <property type="term" value="F:tRNA binding"/>
    <property type="evidence" value="ECO:0007669"/>
    <property type="project" value="TreeGrafter"/>
</dbReference>
<evidence type="ECO:0000256" key="4">
    <source>
        <dbReference type="ARBA" id="ARBA00022723"/>
    </source>
</evidence>
<dbReference type="WBParaSite" id="jg15851">
    <property type="protein sequence ID" value="jg15851"/>
    <property type="gene ID" value="jg15851"/>
</dbReference>
<evidence type="ECO:0000256" key="5">
    <source>
        <dbReference type="ARBA" id="ARBA00022842"/>
    </source>
</evidence>
<evidence type="ECO:0000256" key="2">
    <source>
        <dbReference type="ARBA" id="ARBA00022694"/>
    </source>
</evidence>
<protein>
    <submittedName>
        <fullName evidence="7">Poly A polymerase head domain-containing protein</fullName>
    </submittedName>
</protein>
<dbReference type="GO" id="GO:0046872">
    <property type="term" value="F:metal ion binding"/>
    <property type="evidence" value="ECO:0007669"/>
    <property type="project" value="UniProtKB-KW"/>
</dbReference>
<dbReference type="SUPFAM" id="SSF81301">
    <property type="entry name" value="Nucleotidyltransferase"/>
    <property type="match status" value="1"/>
</dbReference>
<evidence type="ECO:0000256" key="1">
    <source>
        <dbReference type="ARBA" id="ARBA00001946"/>
    </source>
</evidence>
<sequence length="102" mass="11640">MLLIRRNIFPVLVSAARSLCSTSIINLDTRLKATMKLDTPDFKALFTPELEQLAEIFLKNGHEIRMAGGAVRDLLMGINRLMLTSLLLLHLRRSRKCWTMSK</sequence>
<evidence type="ECO:0000256" key="3">
    <source>
        <dbReference type="ARBA" id="ARBA00022695"/>
    </source>
</evidence>
<keyword evidence="3" id="KW-0548">Nucleotidyltransferase</keyword>
<reference evidence="7" key="1">
    <citation type="submission" date="2022-11" db="UniProtKB">
        <authorList>
            <consortium name="WormBaseParasite"/>
        </authorList>
    </citation>
    <scope>IDENTIFICATION</scope>
</reference>
<comment type="cofactor">
    <cofactor evidence="1">
        <name>Mg(2+)</name>
        <dbReference type="ChEBI" id="CHEBI:18420"/>
    </cofactor>
</comment>
<dbReference type="InterPro" id="IPR050264">
    <property type="entry name" value="Bact_CCA-adding_enz_type3_sf"/>
</dbReference>
<evidence type="ECO:0000313" key="6">
    <source>
        <dbReference type="Proteomes" id="UP000887574"/>
    </source>
</evidence>
<dbReference type="GO" id="GO:1990180">
    <property type="term" value="P:mitochondrial tRNA 3'-end processing"/>
    <property type="evidence" value="ECO:0007669"/>
    <property type="project" value="TreeGrafter"/>
</dbReference>
<dbReference type="PANTHER" id="PTHR46173:SF1">
    <property type="entry name" value="CCA TRNA NUCLEOTIDYLTRANSFERASE 1, MITOCHONDRIAL"/>
    <property type="match status" value="1"/>
</dbReference>
<accession>A0A915D6G7</accession>
<dbReference type="AlphaFoldDB" id="A0A915D6G7"/>
<evidence type="ECO:0000313" key="7">
    <source>
        <dbReference type="WBParaSite" id="jg15851"/>
    </source>
</evidence>
<dbReference type="Gene3D" id="3.30.460.10">
    <property type="entry name" value="Beta Polymerase, domain 2"/>
    <property type="match status" value="1"/>
</dbReference>
<keyword evidence="3" id="KW-0808">Transferase</keyword>
<proteinExistence type="predicted"/>
<dbReference type="Proteomes" id="UP000887574">
    <property type="component" value="Unplaced"/>
</dbReference>
<dbReference type="GO" id="GO:0001680">
    <property type="term" value="P:tRNA 3'-terminal CCA addition"/>
    <property type="evidence" value="ECO:0007669"/>
    <property type="project" value="TreeGrafter"/>
</dbReference>
<dbReference type="PANTHER" id="PTHR46173">
    <property type="entry name" value="CCA TRNA NUCLEOTIDYLTRANSFERASE 1, MITOCHONDRIAL"/>
    <property type="match status" value="1"/>
</dbReference>
<organism evidence="6 7">
    <name type="scientific">Ditylenchus dipsaci</name>
    <dbReference type="NCBI Taxonomy" id="166011"/>
    <lineage>
        <taxon>Eukaryota</taxon>
        <taxon>Metazoa</taxon>
        <taxon>Ecdysozoa</taxon>
        <taxon>Nematoda</taxon>
        <taxon>Chromadorea</taxon>
        <taxon>Rhabditida</taxon>
        <taxon>Tylenchina</taxon>
        <taxon>Tylenchomorpha</taxon>
        <taxon>Sphaerularioidea</taxon>
        <taxon>Anguinidae</taxon>
        <taxon>Anguininae</taxon>
        <taxon>Ditylenchus</taxon>
    </lineage>
</organism>